<proteinExistence type="evidence at transcript level"/>
<organism evidence="2">
    <name type="scientific">Lotus japonicus</name>
    <name type="common">Lotus corniculatus var. japonicus</name>
    <dbReference type="NCBI Taxonomy" id="34305"/>
    <lineage>
        <taxon>Eukaryota</taxon>
        <taxon>Viridiplantae</taxon>
        <taxon>Streptophyta</taxon>
        <taxon>Embryophyta</taxon>
        <taxon>Tracheophyta</taxon>
        <taxon>Spermatophyta</taxon>
        <taxon>Magnoliopsida</taxon>
        <taxon>eudicotyledons</taxon>
        <taxon>Gunneridae</taxon>
        <taxon>Pentapetalae</taxon>
        <taxon>rosids</taxon>
        <taxon>fabids</taxon>
        <taxon>Fabales</taxon>
        <taxon>Fabaceae</taxon>
        <taxon>Papilionoideae</taxon>
        <taxon>50 kb inversion clade</taxon>
        <taxon>NPAAA clade</taxon>
        <taxon>Hologalegina</taxon>
        <taxon>robinioid clade</taxon>
        <taxon>Loteae</taxon>
        <taxon>Lotus</taxon>
    </lineage>
</organism>
<protein>
    <submittedName>
        <fullName evidence="2">Uncharacterized protein</fullName>
    </submittedName>
</protein>
<dbReference type="GO" id="GO:0009733">
    <property type="term" value="P:response to auxin"/>
    <property type="evidence" value="ECO:0007669"/>
    <property type="project" value="InterPro"/>
</dbReference>
<dbReference type="Pfam" id="PF02519">
    <property type="entry name" value="Auxin_inducible"/>
    <property type="match status" value="1"/>
</dbReference>
<reference evidence="2" key="1">
    <citation type="submission" date="2012-05" db="EMBL/GenBank/DDBJ databases">
        <authorList>
            <person name="Krishnakumar V."/>
            <person name="Cheung F."/>
            <person name="Xiao Y."/>
            <person name="Chan A."/>
            <person name="Moskal W.A."/>
            <person name="Town C.D."/>
        </authorList>
    </citation>
    <scope>NUCLEOTIDE SEQUENCE</scope>
</reference>
<dbReference type="InterPro" id="IPR003676">
    <property type="entry name" value="SAUR_fam"/>
</dbReference>
<dbReference type="PANTHER" id="PTHR31374">
    <property type="entry name" value="AUXIN-INDUCED PROTEIN-LIKE-RELATED"/>
    <property type="match status" value="1"/>
</dbReference>
<dbReference type="KEGG" id="lja:130732089"/>
<name>I3SQ69_LOTJA</name>
<comment type="similarity">
    <text evidence="1">Belongs to the ARG7 family.</text>
</comment>
<dbReference type="AlphaFoldDB" id="I3SQ69"/>
<dbReference type="EMBL" id="BT142617">
    <property type="protein sequence ID" value="AFK42411.1"/>
    <property type="molecule type" value="mRNA"/>
</dbReference>
<evidence type="ECO:0000313" key="2">
    <source>
        <dbReference type="EMBL" id="AFK42411.1"/>
    </source>
</evidence>
<dbReference type="OrthoDB" id="660486at2759"/>
<evidence type="ECO:0000256" key="1">
    <source>
        <dbReference type="ARBA" id="ARBA00006974"/>
    </source>
</evidence>
<sequence length="144" mass="16363">MGVVKTKWKKILFLKAWMLKGASSKGQRVPNGCFSVYVGAERQRFVVKTEFVNHPLFKMLLDEAEVEYGFNSDGPIWLPCNVDLFYKVLAEILADEEYDKKVIIVAKAKGSSSLFFLLQSPARLLSYMSSRDHRASSVMDSEML</sequence>
<dbReference type="GeneID" id="130732089"/>
<accession>I3SQ69</accession>
<dbReference type="RefSeq" id="XP_057440194.1">
    <property type="nucleotide sequence ID" value="XM_057584211.1"/>
</dbReference>
<dbReference type="PANTHER" id="PTHR31374:SF395">
    <property type="entry name" value="SMALL AUXIN-UP RNA-RELATED"/>
    <property type="match status" value="1"/>
</dbReference>